<dbReference type="InterPro" id="IPR050870">
    <property type="entry name" value="FAST_kinase"/>
</dbReference>
<evidence type="ECO:0008006" key="3">
    <source>
        <dbReference type="Google" id="ProtNLM"/>
    </source>
</evidence>
<accession>A0A383VUT4</accession>
<dbReference type="GO" id="GO:0035770">
    <property type="term" value="C:ribonucleoprotein granule"/>
    <property type="evidence" value="ECO:0007669"/>
    <property type="project" value="TreeGrafter"/>
</dbReference>
<dbReference type="PANTHER" id="PTHR21228">
    <property type="entry name" value="FAST LEU-RICH DOMAIN-CONTAINING"/>
    <property type="match status" value="1"/>
</dbReference>
<sequence>MNLSIAAQQGLKCVSQLPCGNWCPRRPAAVQRSRFRCCCASKADNSQDGPLPPCSLPSAPMSSATAGSAISAKVLQTDGKQLAQLLLRLSELQVRPHQQWLTDALDTLQPQLSQLNGAELSGCLQALGTWQYAPAGAFMQAFHAATSQKLQQQALSMRHLGEIAWGLAQLQDSDAAQLMGELLEAAAHIMAASQPASSPAGTAPDSSSNSSSNSAALSCAGMADLVWAVAKLQIHPGKTWMAAYEAASQQLLRSFSPHELAQVVWAFARLPYQPSEAWRGIFLEAVQARLPEFDSKSISLTAWGLATLKFTPDFRWLFNFERRAECVLSTLAAAELACTLWALSELKQKSPHKLRLGRLVRRQERFHAFDFQLLVNPRLLRVVRSLTLGPQGPPQQGRPSESS</sequence>
<dbReference type="GO" id="GO:1901259">
    <property type="term" value="P:chloroplast rRNA processing"/>
    <property type="evidence" value="ECO:0007669"/>
    <property type="project" value="TreeGrafter"/>
</dbReference>
<keyword evidence="2" id="KW-1185">Reference proteome</keyword>
<proteinExistence type="predicted"/>
<dbReference type="EMBL" id="FNXT01000894">
    <property type="protein sequence ID" value="SZX68961.1"/>
    <property type="molecule type" value="Genomic_DNA"/>
</dbReference>
<dbReference type="GO" id="GO:0009507">
    <property type="term" value="C:chloroplast"/>
    <property type="evidence" value="ECO:0007669"/>
    <property type="project" value="GOC"/>
</dbReference>
<dbReference type="Proteomes" id="UP000256970">
    <property type="component" value="Unassembled WGS sequence"/>
</dbReference>
<dbReference type="GO" id="GO:0000963">
    <property type="term" value="P:mitochondrial RNA processing"/>
    <property type="evidence" value="ECO:0007669"/>
    <property type="project" value="TreeGrafter"/>
</dbReference>
<dbReference type="PANTHER" id="PTHR21228:SF40">
    <property type="entry name" value="LD45607P"/>
    <property type="match status" value="1"/>
</dbReference>
<dbReference type="GO" id="GO:0044528">
    <property type="term" value="P:regulation of mitochondrial mRNA stability"/>
    <property type="evidence" value="ECO:0007669"/>
    <property type="project" value="TreeGrafter"/>
</dbReference>
<dbReference type="AlphaFoldDB" id="A0A383VUT4"/>
<reference evidence="1 2" key="1">
    <citation type="submission" date="2016-10" db="EMBL/GenBank/DDBJ databases">
        <authorList>
            <person name="Cai Z."/>
        </authorList>
    </citation>
    <scope>NUCLEOTIDE SEQUENCE [LARGE SCALE GENOMIC DNA]</scope>
</reference>
<dbReference type="GO" id="GO:0003723">
    <property type="term" value="F:RNA binding"/>
    <property type="evidence" value="ECO:0007669"/>
    <property type="project" value="TreeGrafter"/>
</dbReference>
<name>A0A383VUT4_TETOB</name>
<gene>
    <name evidence="1" type="ORF">BQ4739_LOCUS9271</name>
</gene>
<dbReference type="STRING" id="3088.A0A383VUT4"/>
<protein>
    <recommendedName>
        <fullName evidence="3">RAP domain-containing protein</fullName>
    </recommendedName>
</protein>
<evidence type="ECO:0000313" key="1">
    <source>
        <dbReference type="EMBL" id="SZX68961.1"/>
    </source>
</evidence>
<evidence type="ECO:0000313" key="2">
    <source>
        <dbReference type="Proteomes" id="UP000256970"/>
    </source>
</evidence>
<dbReference type="GO" id="GO:0005759">
    <property type="term" value="C:mitochondrial matrix"/>
    <property type="evidence" value="ECO:0007669"/>
    <property type="project" value="TreeGrafter"/>
</dbReference>
<organism evidence="1 2">
    <name type="scientific">Tetradesmus obliquus</name>
    <name type="common">Green alga</name>
    <name type="synonym">Acutodesmus obliquus</name>
    <dbReference type="NCBI Taxonomy" id="3088"/>
    <lineage>
        <taxon>Eukaryota</taxon>
        <taxon>Viridiplantae</taxon>
        <taxon>Chlorophyta</taxon>
        <taxon>core chlorophytes</taxon>
        <taxon>Chlorophyceae</taxon>
        <taxon>CS clade</taxon>
        <taxon>Sphaeropleales</taxon>
        <taxon>Scenedesmaceae</taxon>
        <taxon>Tetradesmus</taxon>
    </lineage>
</organism>